<dbReference type="VEuPathDB" id="FungiDB:RhiirFUN_015654"/>
<dbReference type="PANTHER" id="PTHR48043:SF145">
    <property type="entry name" value="FI06409P-RELATED"/>
    <property type="match status" value="1"/>
</dbReference>
<evidence type="ECO:0008006" key="5">
    <source>
        <dbReference type="Google" id="ProtNLM"/>
    </source>
</evidence>
<dbReference type="AlphaFoldDB" id="U9U7Q8"/>
<feature type="transmembrane region" description="Helical" evidence="3">
    <location>
        <begin position="6"/>
        <end position="26"/>
    </location>
</feature>
<keyword evidence="3" id="KW-0472">Membrane</keyword>
<dbReference type="GO" id="GO:0008194">
    <property type="term" value="F:UDP-glycosyltransferase activity"/>
    <property type="evidence" value="ECO:0007669"/>
    <property type="project" value="InterPro"/>
</dbReference>
<gene>
    <name evidence="4" type="ORF">GLOINDRAFT_321814</name>
</gene>
<dbReference type="Pfam" id="PF00201">
    <property type="entry name" value="UDPGT"/>
    <property type="match status" value="1"/>
</dbReference>
<keyword evidence="1" id="KW-0328">Glycosyltransferase</keyword>
<proteinExistence type="predicted"/>
<dbReference type="SUPFAM" id="SSF53756">
    <property type="entry name" value="UDP-Glycosyltransferase/glycogen phosphorylase"/>
    <property type="match status" value="1"/>
</dbReference>
<organism evidence="4">
    <name type="scientific">Rhizophagus irregularis (strain DAOM 181602 / DAOM 197198 / MUCL 43194)</name>
    <name type="common">Arbuscular mycorrhizal fungus</name>
    <name type="synonym">Glomus intraradices</name>
    <dbReference type="NCBI Taxonomy" id="747089"/>
    <lineage>
        <taxon>Eukaryota</taxon>
        <taxon>Fungi</taxon>
        <taxon>Fungi incertae sedis</taxon>
        <taxon>Mucoromycota</taxon>
        <taxon>Glomeromycotina</taxon>
        <taxon>Glomeromycetes</taxon>
        <taxon>Glomerales</taxon>
        <taxon>Glomeraceae</taxon>
        <taxon>Rhizophagus</taxon>
    </lineage>
</organism>
<keyword evidence="2" id="KW-0808">Transferase</keyword>
<dbReference type="InterPro" id="IPR050271">
    <property type="entry name" value="UDP-glycosyltransferase"/>
</dbReference>
<name>U9U7Q8_RHIID</name>
<dbReference type="EMBL" id="KI281069">
    <property type="protein sequence ID" value="ESA16420.1"/>
    <property type="molecule type" value="Genomic_DNA"/>
</dbReference>
<feature type="transmembrane region" description="Helical" evidence="3">
    <location>
        <begin position="553"/>
        <end position="575"/>
    </location>
</feature>
<evidence type="ECO:0000256" key="3">
    <source>
        <dbReference type="SAM" id="Phobius"/>
    </source>
</evidence>
<evidence type="ECO:0000256" key="2">
    <source>
        <dbReference type="ARBA" id="ARBA00022679"/>
    </source>
</evidence>
<evidence type="ECO:0000313" key="4">
    <source>
        <dbReference type="EMBL" id="ESA16420.1"/>
    </source>
</evidence>
<dbReference type="Gene3D" id="3.40.50.2000">
    <property type="entry name" value="Glycogen Phosphorylase B"/>
    <property type="match status" value="2"/>
</dbReference>
<protein>
    <recommendedName>
        <fullName evidence="5">UDP-Glycosyltransferase/glycogen phosphorylase</fullName>
    </recommendedName>
</protein>
<keyword evidence="3" id="KW-1133">Transmembrane helix</keyword>
<dbReference type="InterPro" id="IPR002213">
    <property type="entry name" value="UDP_glucos_trans"/>
</dbReference>
<reference evidence="4" key="1">
    <citation type="submission" date="2013-07" db="EMBL/GenBank/DDBJ databases">
        <title>The genome of an arbuscular mycorrhizal fungus provides insights into the evolution of the oldest plant symbiosis.</title>
        <authorList>
            <consortium name="DOE Joint Genome Institute"/>
            <person name="Tisserant E."/>
            <person name="Malbreil M."/>
            <person name="Kuo A."/>
            <person name="Kohler A."/>
            <person name="Symeonidi A."/>
            <person name="Balestrini R."/>
            <person name="Charron P."/>
            <person name="Duensing N."/>
            <person name="Frei-dit-Frey N."/>
            <person name="Gianinazzi-Pearson V."/>
            <person name="Gilbert B."/>
            <person name="Handa Y."/>
            <person name="Hijri M."/>
            <person name="Kaul R."/>
            <person name="Kawaguchi M."/>
            <person name="Krajinski F."/>
            <person name="Lammers P."/>
            <person name="Lapierre D."/>
            <person name="Masclaux F.G."/>
            <person name="Murat C."/>
            <person name="Morin E."/>
            <person name="Ndikumana S."/>
            <person name="Pagni M."/>
            <person name="Petitpierre D."/>
            <person name="Requena N."/>
            <person name="Rosikiewicz P."/>
            <person name="Riley R."/>
            <person name="Saito K."/>
            <person name="San Clemente H."/>
            <person name="Shapiro H."/>
            <person name="van Tuinen D."/>
            <person name="Becard G."/>
            <person name="Bonfante P."/>
            <person name="Paszkowski U."/>
            <person name="Shachar-Hill Y."/>
            <person name="Young J.P."/>
            <person name="Sanders I.R."/>
            <person name="Henrissat B."/>
            <person name="Rensing S.A."/>
            <person name="Grigoriev I.V."/>
            <person name="Corradi N."/>
            <person name="Roux C."/>
            <person name="Martin F."/>
        </authorList>
    </citation>
    <scope>NUCLEOTIDE SEQUENCE</scope>
    <source>
        <strain evidence="4">DAOM 197198</strain>
    </source>
</reference>
<accession>U9U7Q8</accession>
<dbReference type="PANTHER" id="PTHR48043">
    <property type="entry name" value="EG:EG0003.4 PROTEIN-RELATED"/>
    <property type="match status" value="1"/>
</dbReference>
<evidence type="ECO:0000256" key="1">
    <source>
        <dbReference type="ARBA" id="ARBA00022676"/>
    </source>
</evidence>
<dbReference type="HOGENOM" id="CLU_036519_2_0_1"/>
<dbReference type="eggNOG" id="KOG1192">
    <property type="taxonomic scope" value="Eukaryota"/>
</dbReference>
<sequence>MFSRTILIIIFWFFMKIFIGIDAGIYTKTNLIIQEKHQLNKLNINYFNHNETKHILVGSVGGWSNIRPLIEICKILIDRGHNITFISPIPSLSLLTEEDYYWLQNSSIINHIPSGPSFNIKDIPEYQKIISEDYNIKMFGYLINYFNSKYLNNFNLYKKVANEMTKVDLFFCELFLNDACIDVAWLMNKPLVTMSSKLSMSYAPYKSDPMIGCNVNMEQETFFKRFKCAIITPIQMNIILSPYIKELDELRRRVGITSSNFSEKLQNSLFLADTFFGFETSHPTSPLYQEIGPIMADEYKTLPKKLYNFITLHRRIIYINFGTQIYTTSKNNAILLQAFIEAINNRIIDGIIWTFDSFNSTSTKELFPPTIKLSNNEIINTLNILNNNYHPSIHFTDNYSTQFSILNHKNIIIHLTNGELVSIYESLYTGTPMLLLPIAFDQLSNSEKLLKSNVGLLLSKNSLNIRDIINKIRILQMDKKIFLNMERMKNLVIINCKRKFRAADLIDFVLYSNKLKLNCNNQEEDEEENCDNEDLKVWITPESRMGFIKGKYLDVYVSFIFICLIIIFLIILTIWKFCKLLIRSIWKFCKLLIRFLYCILRYNKFF</sequence>
<keyword evidence="3" id="KW-0812">Transmembrane</keyword>